<accession>A0ABU8KN05</accession>
<organism evidence="1 2">
    <name type="scientific">Mesorhizobium argentiipisi</name>
    <dbReference type="NCBI Taxonomy" id="3015175"/>
    <lineage>
        <taxon>Bacteria</taxon>
        <taxon>Pseudomonadati</taxon>
        <taxon>Pseudomonadota</taxon>
        <taxon>Alphaproteobacteria</taxon>
        <taxon>Hyphomicrobiales</taxon>
        <taxon>Phyllobacteriaceae</taxon>
        <taxon>Mesorhizobium</taxon>
    </lineage>
</organism>
<protein>
    <submittedName>
        <fullName evidence="1">Uncharacterized protein</fullName>
    </submittedName>
</protein>
<dbReference type="Proteomes" id="UP001366503">
    <property type="component" value="Unassembled WGS sequence"/>
</dbReference>
<evidence type="ECO:0000313" key="1">
    <source>
        <dbReference type="EMBL" id="MEI9406877.1"/>
    </source>
</evidence>
<keyword evidence="2" id="KW-1185">Reference proteome</keyword>
<dbReference type="RefSeq" id="WP_337097485.1">
    <property type="nucleotide sequence ID" value="NZ_JAPYKO010000050.1"/>
</dbReference>
<proteinExistence type="predicted"/>
<reference evidence="1 2" key="1">
    <citation type="submission" date="2022-12" db="EMBL/GenBank/DDBJ databases">
        <authorList>
            <person name="Muema E."/>
        </authorList>
    </citation>
    <scope>NUCLEOTIDE SEQUENCE [LARGE SCALE GENOMIC DNA]</scope>
    <source>
        <strain evidence="2">1330</strain>
    </source>
</reference>
<dbReference type="EMBL" id="JAPYKO010000050">
    <property type="protein sequence ID" value="MEI9406877.1"/>
    <property type="molecule type" value="Genomic_DNA"/>
</dbReference>
<evidence type="ECO:0000313" key="2">
    <source>
        <dbReference type="Proteomes" id="UP001366503"/>
    </source>
</evidence>
<gene>
    <name evidence="1" type="ORF">O7A05_32700</name>
</gene>
<sequence length="84" mass="9139">MFNPWVDLSLSILEAQQVIWLRGMRVASGGKAAEREAKLMISEKIEAAGRATVMLAMGASADKLASYYGGKIRANRKRLSRSPG</sequence>
<comment type="caution">
    <text evidence="1">The sequence shown here is derived from an EMBL/GenBank/DDBJ whole genome shotgun (WGS) entry which is preliminary data.</text>
</comment>
<name>A0ABU8KN05_9HYPH</name>